<gene>
    <name evidence="1" type="ORF">ENQ76_16405</name>
</gene>
<dbReference type="InterPro" id="IPR011989">
    <property type="entry name" value="ARM-like"/>
</dbReference>
<name>A0A7C2K3I3_9PLAN</name>
<dbReference type="Pfam" id="PF13646">
    <property type="entry name" value="HEAT_2"/>
    <property type="match status" value="1"/>
</dbReference>
<reference evidence="1" key="1">
    <citation type="journal article" date="2020" name="mSystems">
        <title>Genome- and Community-Level Interaction Insights into Carbon Utilization and Element Cycling Functions of Hydrothermarchaeota in Hydrothermal Sediment.</title>
        <authorList>
            <person name="Zhou Z."/>
            <person name="Liu Y."/>
            <person name="Xu W."/>
            <person name="Pan J."/>
            <person name="Luo Z.H."/>
            <person name="Li M."/>
        </authorList>
    </citation>
    <scope>NUCLEOTIDE SEQUENCE [LARGE SCALE GENOMIC DNA]</scope>
    <source>
        <strain evidence="1">SpSt-339</strain>
    </source>
</reference>
<dbReference type="Gene3D" id="1.25.10.10">
    <property type="entry name" value="Leucine-rich Repeat Variant"/>
    <property type="match status" value="1"/>
</dbReference>
<comment type="caution">
    <text evidence="1">The sequence shown here is derived from an EMBL/GenBank/DDBJ whole genome shotgun (WGS) entry which is preliminary data.</text>
</comment>
<accession>A0A7C2K3I3</accession>
<dbReference type="SUPFAM" id="SSF48371">
    <property type="entry name" value="ARM repeat"/>
    <property type="match status" value="1"/>
</dbReference>
<dbReference type="AlphaFoldDB" id="A0A7C2K3I3"/>
<organism evidence="1">
    <name type="scientific">Schlesneria paludicola</name>
    <dbReference type="NCBI Taxonomy" id="360056"/>
    <lineage>
        <taxon>Bacteria</taxon>
        <taxon>Pseudomonadati</taxon>
        <taxon>Planctomycetota</taxon>
        <taxon>Planctomycetia</taxon>
        <taxon>Planctomycetales</taxon>
        <taxon>Planctomycetaceae</taxon>
        <taxon>Schlesneria</taxon>
    </lineage>
</organism>
<sequence length="184" mass="19041">MNCGSCNTCAAPATCAAPCEVRCCNADPCEIAKLIYESQTACYAKDRRAAIHKLGDKYDCICNPEIMTAFIVGLNDCDERVRRKAADEIGDQIKKNCCCCPEVVAALTCALGDCDKHVVKQATEALERCGYEVVDGCCDPCATAGGPACGNGCAPAPAAAPAPVPPCTTGAKSAGLQQLLGLLD</sequence>
<dbReference type="InterPro" id="IPR016024">
    <property type="entry name" value="ARM-type_fold"/>
</dbReference>
<proteinExistence type="predicted"/>
<dbReference type="EMBL" id="DSOK01000450">
    <property type="protein sequence ID" value="HEN17041.1"/>
    <property type="molecule type" value="Genomic_DNA"/>
</dbReference>
<protein>
    <submittedName>
        <fullName evidence="1">HEAT repeat domain-containing protein</fullName>
    </submittedName>
</protein>
<evidence type="ECO:0000313" key="1">
    <source>
        <dbReference type="EMBL" id="HEN17041.1"/>
    </source>
</evidence>